<dbReference type="Proteomes" id="UP000619788">
    <property type="component" value="Unassembled WGS sequence"/>
</dbReference>
<dbReference type="EMBL" id="BOOJ01000052">
    <property type="protein sequence ID" value="GIH95265.1"/>
    <property type="molecule type" value="Genomic_DNA"/>
</dbReference>
<feature type="region of interest" description="Disordered" evidence="1">
    <location>
        <begin position="1"/>
        <end position="35"/>
    </location>
</feature>
<accession>A0A8J3SLC0</accession>
<proteinExistence type="predicted"/>
<keyword evidence="3" id="KW-1185">Reference proteome</keyword>
<sequence length="237" mass="25883">MHDDDAARRHSPLPGLRPGENITYPVREPTGQMPEDDAVEATRRYLAGKGKGFTFRPREVYDDLFRITGRTAAWVRSLALPALAGQGGLSYDQFNGTYTVTGTIDSLPRAVIVDLKDTGDGQTVAIVPPWALPEPADTDPEVSIGLTPLTTSDVNEVLRWATQITSDIGDPDAVITNAEPIIAWLKDGAERGDLPTRLMAAKRTYTNDSNSNREPDDDPTAFLMRAAAYYTVLHDTL</sequence>
<dbReference type="AlphaFoldDB" id="A0A8J3SLC0"/>
<gene>
    <name evidence="2" type="ORF">Psi01_58950</name>
</gene>
<comment type="caution">
    <text evidence="2">The sequence shown here is derived from an EMBL/GenBank/DDBJ whole genome shotgun (WGS) entry which is preliminary data.</text>
</comment>
<reference evidence="2 3" key="1">
    <citation type="submission" date="2021-01" db="EMBL/GenBank/DDBJ databases">
        <title>Whole genome shotgun sequence of Planobispora siamensis NBRC 107568.</title>
        <authorList>
            <person name="Komaki H."/>
            <person name="Tamura T."/>
        </authorList>
    </citation>
    <scope>NUCLEOTIDE SEQUENCE [LARGE SCALE GENOMIC DNA]</scope>
    <source>
        <strain evidence="2 3">NBRC 107568</strain>
    </source>
</reference>
<evidence type="ECO:0000256" key="1">
    <source>
        <dbReference type="SAM" id="MobiDB-lite"/>
    </source>
</evidence>
<name>A0A8J3SLC0_9ACTN</name>
<dbReference type="RefSeq" id="WP_204067365.1">
    <property type="nucleotide sequence ID" value="NZ_BOOJ01000052.1"/>
</dbReference>
<evidence type="ECO:0000313" key="2">
    <source>
        <dbReference type="EMBL" id="GIH95265.1"/>
    </source>
</evidence>
<organism evidence="2 3">
    <name type="scientific">Planobispora siamensis</name>
    <dbReference type="NCBI Taxonomy" id="936338"/>
    <lineage>
        <taxon>Bacteria</taxon>
        <taxon>Bacillati</taxon>
        <taxon>Actinomycetota</taxon>
        <taxon>Actinomycetes</taxon>
        <taxon>Streptosporangiales</taxon>
        <taxon>Streptosporangiaceae</taxon>
        <taxon>Planobispora</taxon>
    </lineage>
</organism>
<protein>
    <submittedName>
        <fullName evidence="2">Uncharacterized protein</fullName>
    </submittedName>
</protein>
<evidence type="ECO:0000313" key="3">
    <source>
        <dbReference type="Proteomes" id="UP000619788"/>
    </source>
</evidence>